<dbReference type="SUPFAM" id="SSF51905">
    <property type="entry name" value="FAD/NAD(P)-binding domain"/>
    <property type="match status" value="1"/>
</dbReference>
<dbReference type="InterPro" id="IPR036188">
    <property type="entry name" value="FAD/NAD-bd_sf"/>
</dbReference>
<dbReference type="InterPro" id="IPR023166">
    <property type="entry name" value="BaiN-like_dom_sf"/>
</dbReference>
<dbReference type="PRINTS" id="PR00411">
    <property type="entry name" value="PNDRDTASEI"/>
</dbReference>
<evidence type="ECO:0000256" key="4">
    <source>
        <dbReference type="SAM" id="MobiDB-lite"/>
    </source>
</evidence>
<evidence type="ECO:0000256" key="2">
    <source>
        <dbReference type="ARBA" id="ARBA00022630"/>
    </source>
</evidence>
<name>A8RUL4_ENTBW</name>
<sequence>MIYGSKVIHGSKVIREAGVKRDRISALGIRSFLRIPGFEAAVWAGFWQSGAVNNRKQLKCGRKTYKMGCKLKSIKSRIRSFGTIMRKRIVIIGGGASGLTAAIGGARNGAHVTIVEHMDRVGKKILSTGNGRCNLTNLRMEADCYRCGRKEFPMEVIRGFGVDETLAFFKGLGIEPKDRNGYIYPNSDQASAVLDVLRSEVERLGVAVLLSCRVEKIEPAAGGGHVCYKVYTDQGILDADAVILAAGSKAAPSTGSDGSGYELAGRLGHRVIKPLPALVQLRCQGNLYRQMAGIRTEAGVKLMAAGELLARDRGELQLTDYGLSGIPVFQVSRFAARALDQGKRVTALVDFMPSWDDGEAFGLLKKRASLLGHKTVEELFTGLLNKKLALVLIKLAGIKPSQKSGDLSPKQLKLLLGQIKSYEAIVMSVNPFANAQVCCGGVDTGEVDAATMESRLHANLYLAGELLDVDGICGGYNLQFAWSSGMIAGTHAAGGHSVGKHEAGANKAAAHGAYAPAPDGKRNRK</sequence>
<comment type="cofactor">
    <cofactor evidence="1">
        <name>FAD</name>
        <dbReference type="ChEBI" id="CHEBI:57692"/>
    </cofactor>
</comment>
<feature type="domain" description="RsdA/BaiN/AoA(So)-like insert" evidence="6">
    <location>
        <begin position="276"/>
        <end position="437"/>
    </location>
</feature>
<feature type="region of interest" description="Disordered" evidence="4">
    <location>
        <begin position="505"/>
        <end position="525"/>
    </location>
</feature>
<dbReference type="InterPro" id="IPR055178">
    <property type="entry name" value="RsdA/BaiN/AoA(So)-like_dom"/>
</dbReference>
<feature type="compositionally biased region" description="Low complexity" evidence="4">
    <location>
        <begin position="505"/>
        <end position="518"/>
    </location>
</feature>
<keyword evidence="2" id="KW-0285">Flavoprotein</keyword>
<organism evidence="7 8">
    <name type="scientific">Enterocloster bolteae (strain ATCC BAA-613 / DSM 15670 / CCUG 46953 / JCM 12243 / WAL 16351)</name>
    <name type="common">Clostridium bolteae</name>
    <dbReference type="NCBI Taxonomy" id="411902"/>
    <lineage>
        <taxon>Bacteria</taxon>
        <taxon>Bacillati</taxon>
        <taxon>Bacillota</taxon>
        <taxon>Clostridia</taxon>
        <taxon>Lachnospirales</taxon>
        <taxon>Lachnospiraceae</taxon>
        <taxon>Enterocloster</taxon>
    </lineage>
</organism>
<dbReference type="AlphaFoldDB" id="A8RUL4"/>
<dbReference type="InterPro" id="IPR057661">
    <property type="entry name" value="RsdA/BaiN/AoA(So)_Rossmann"/>
</dbReference>
<comment type="caution">
    <text evidence="7">The sequence shown here is derived from an EMBL/GenBank/DDBJ whole genome shotgun (WGS) entry which is preliminary data.</text>
</comment>
<dbReference type="eggNOG" id="COG2081">
    <property type="taxonomic scope" value="Bacteria"/>
</dbReference>
<evidence type="ECO:0000313" key="8">
    <source>
        <dbReference type="Proteomes" id="UP000005396"/>
    </source>
</evidence>
<gene>
    <name evidence="7" type="ORF">CLOBOL_04054</name>
</gene>
<dbReference type="Proteomes" id="UP000005396">
    <property type="component" value="Unassembled WGS sequence"/>
</dbReference>
<dbReference type="Gene3D" id="3.50.50.60">
    <property type="entry name" value="FAD/NAD(P)-binding domain"/>
    <property type="match status" value="1"/>
</dbReference>
<evidence type="ECO:0000259" key="5">
    <source>
        <dbReference type="Pfam" id="PF03486"/>
    </source>
</evidence>
<feature type="domain" description="RsdA/BaiN/AoA(So)-like Rossmann fold-like" evidence="5">
    <location>
        <begin position="88"/>
        <end position="490"/>
    </location>
</feature>
<dbReference type="InterPro" id="IPR004792">
    <property type="entry name" value="BaiN-like"/>
</dbReference>
<dbReference type="SUPFAM" id="SSF160996">
    <property type="entry name" value="HI0933 insert domain-like"/>
    <property type="match status" value="1"/>
</dbReference>
<evidence type="ECO:0000256" key="3">
    <source>
        <dbReference type="ARBA" id="ARBA00022827"/>
    </source>
</evidence>
<reference evidence="7 8" key="2">
    <citation type="submission" date="2007-09" db="EMBL/GenBank/DDBJ databases">
        <title>Draft genome sequence of Clostridium bolteae (ATCC BAA-613).</title>
        <authorList>
            <person name="Sudarsanam P."/>
            <person name="Ley R."/>
            <person name="Guruge J."/>
            <person name="Turnbaugh P.J."/>
            <person name="Mahowald M."/>
            <person name="Liep D."/>
            <person name="Gordon J."/>
        </authorList>
    </citation>
    <scope>NUCLEOTIDE SEQUENCE [LARGE SCALE GENOMIC DNA]</scope>
    <source>
        <strain evidence="8">ATCC BAA-613 / DSM 15670 / CCUG 46953 / JCM 12243 / WAL 16351</strain>
    </source>
</reference>
<evidence type="ECO:0000259" key="6">
    <source>
        <dbReference type="Pfam" id="PF22780"/>
    </source>
</evidence>
<dbReference type="PANTHER" id="PTHR42887:SF2">
    <property type="entry name" value="OS12G0638800 PROTEIN"/>
    <property type="match status" value="1"/>
</dbReference>
<accession>A8RUL4</accession>
<evidence type="ECO:0000256" key="1">
    <source>
        <dbReference type="ARBA" id="ARBA00001974"/>
    </source>
</evidence>
<evidence type="ECO:0008006" key="9">
    <source>
        <dbReference type="Google" id="ProtNLM"/>
    </source>
</evidence>
<dbReference type="Pfam" id="PF03486">
    <property type="entry name" value="HI0933_like"/>
    <property type="match status" value="1"/>
</dbReference>
<dbReference type="RefSeq" id="WP_007037335.1">
    <property type="nucleotide sequence ID" value="NZ_DS480690.1"/>
</dbReference>
<dbReference type="EMBL" id="ABCC02000033">
    <property type="protein sequence ID" value="EDP15883.1"/>
    <property type="molecule type" value="Genomic_DNA"/>
</dbReference>
<dbReference type="Gene3D" id="1.10.8.260">
    <property type="entry name" value="HI0933 insert domain-like"/>
    <property type="match status" value="1"/>
</dbReference>
<dbReference type="HOGENOM" id="CLU_025174_3_1_9"/>
<dbReference type="NCBIfam" id="TIGR00275">
    <property type="entry name" value="aminoacetone oxidase family FAD-binding enzyme"/>
    <property type="match status" value="1"/>
</dbReference>
<dbReference type="PANTHER" id="PTHR42887">
    <property type="entry name" value="OS12G0638800 PROTEIN"/>
    <property type="match status" value="1"/>
</dbReference>
<keyword evidence="3" id="KW-0274">FAD</keyword>
<proteinExistence type="predicted"/>
<dbReference type="PaxDb" id="411902-CLOBOL_04054"/>
<reference evidence="7 8" key="1">
    <citation type="submission" date="2007-08" db="EMBL/GenBank/DDBJ databases">
        <authorList>
            <person name="Fulton L."/>
            <person name="Clifton S."/>
            <person name="Fulton B."/>
            <person name="Xu J."/>
            <person name="Minx P."/>
            <person name="Pepin K.H."/>
            <person name="Johnson M."/>
            <person name="Thiruvilangam P."/>
            <person name="Bhonagiri V."/>
            <person name="Nash W.E."/>
            <person name="Mardis E.R."/>
            <person name="Wilson R.K."/>
        </authorList>
    </citation>
    <scope>NUCLEOTIDE SEQUENCE [LARGE SCALE GENOMIC DNA]</scope>
    <source>
        <strain evidence="8">ATCC BAA-613 / DSM 15670 / CCUG 46953 / JCM 12243 / WAL 16351</strain>
    </source>
</reference>
<dbReference type="PRINTS" id="PR00368">
    <property type="entry name" value="FADPNR"/>
</dbReference>
<evidence type="ECO:0000313" key="7">
    <source>
        <dbReference type="EMBL" id="EDP15883.1"/>
    </source>
</evidence>
<protein>
    <recommendedName>
        <fullName evidence="9">NAD(P)/FAD-dependent oxidoreductase</fullName>
    </recommendedName>
</protein>
<dbReference type="Pfam" id="PF22780">
    <property type="entry name" value="HI0933_like_1st"/>
    <property type="match status" value="1"/>
</dbReference>
<dbReference type="Gene3D" id="2.40.30.10">
    <property type="entry name" value="Translation factors"/>
    <property type="match status" value="1"/>
</dbReference>